<sequence length="74" mass="7630">MNRYNGKKILLFSLGNNSCDGSDKSFGYGACDGGSITNNPDPIANVPLPAAAWLLLTALAGLIGTRARSKTTGT</sequence>
<keyword evidence="3" id="KW-1185">Reference proteome</keyword>
<dbReference type="InterPro" id="IPR022472">
    <property type="entry name" value="VPLPA-CTERM"/>
</dbReference>
<gene>
    <name evidence="2" type="ORF">GH975_05710</name>
</gene>
<keyword evidence="1" id="KW-0812">Transmembrane</keyword>
<protein>
    <submittedName>
        <fullName evidence="2">VPLPA-CTERM sorting domain-containing protein</fullName>
    </submittedName>
</protein>
<keyword evidence="1" id="KW-1133">Transmembrane helix</keyword>
<dbReference type="EMBL" id="CP045871">
    <property type="protein sequence ID" value="QGG80094.1"/>
    <property type="molecule type" value="Genomic_DNA"/>
</dbReference>
<evidence type="ECO:0000313" key="2">
    <source>
        <dbReference type="EMBL" id="QGG80094.1"/>
    </source>
</evidence>
<feature type="transmembrane region" description="Helical" evidence="1">
    <location>
        <begin position="46"/>
        <end position="65"/>
    </location>
</feature>
<keyword evidence="1" id="KW-0472">Membrane</keyword>
<evidence type="ECO:0000256" key="1">
    <source>
        <dbReference type="SAM" id="Phobius"/>
    </source>
</evidence>
<proteinExistence type="predicted"/>
<name>A0A5Q2QAN3_9GAMM</name>
<dbReference type="AlphaFoldDB" id="A0A5Q2QAN3"/>
<dbReference type="RefSeq" id="WP_153713598.1">
    <property type="nucleotide sequence ID" value="NZ_CP045871.1"/>
</dbReference>
<reference evidence="2 3" key="1">
    <citation type="submission" date="2019-11" db="EMBL/GenBank/DDBJ databases">
        <authorList>
            <person name="Khan S.A."/>
            <person name="Jeon C.O."/>
            <person name="Chun B.H."/>
        </authorList>
    </citation>
    <scope>NUCLEOTIDE SEQUENCE [LARGE SCALE GENOMIC DNA]</scope>
    <source>
        <strain evidence="2 3">IMCC 1097</strain>
    </source>
</reference>
<dbReference type="Proteomes" id="UP000388235">
    <property type="component" value="Chromosome"/>
</dbReference>
<evidence type="ECO:0000313" key="3">
    <source>
        <dbReference type="Proteomes" id="UP000388235"/>
    </source>
</evidence>
<dbReference type="KEGG" id="llp:GH975_05710"/>
<organism evidence="2 3">
    <name type="scientific">Litorivicinus lipolyticus</name>
    <dbReference type="NCBI Taxonomy" id="418701"/>
    <lineage>
        <taxon>Bacteria</taxon>
        <taxon>Pseudomonadati</taxon>
        <taxon>Pseudomonadota</taxon>
        <taxon>Gammaproteobacteria</taxon>
        <taxon>Oceanospirillales</taxon>
        <taxon>Litorivicinaceae</taxon>
        <taxon>Litorivicinus</taxon>
    </lineage>
</organism>
<dbReference type="NCBIfam" id="TIGR03370">
    <property type="entry name" value="VPLPA-CTERM"/>
    <property type="match status" value="1"/>
</dbReference>
<accession>A0A5Q2QAN3</accession>